<dbReference type="InterPro" id="IPR010982">
    <property type="entry name" value="Lambda_DNA-bd_dom_sf"/>
</dbReference>
<dbReference type="Pfam" id="PF13560">
    <property type="entry name" value="HTH_31"/>
    <property type="match status" value="1"/>
</dbReference>
<dbReference type="GO" id="GO:0003677">
    <property type="term" value="F:DNA binding"/>
    <property type="evidence" value="ECO:0007669"/>
    <property type="project" value="InterPro"/>
</dbReference>
<evidence type="ECO:0000313" key="2">
    <source>
        <dbReference type="EMBL" id="RXG85003.1"/>
    </source>
</evidence>
<dbReference type="EMBL" id="RKMK01000062">
    <property type="protein sequence ID" value="RXG85087.1"/>
    <property type="molecule type" value="Genomic_DNA"/>
</dbReference>
<dbReference type="InterPro" id="IPR017507">
    <property type="entry name" value="Tscrpt_reg_HipB-like"/>
</dbReference>
<comment type="caution">
    <text evidence="3">The sequence shown here is derived from an EMBL/GenBank/DDBJ whole genome shotgun (WGS) entry which is preliminary data.</text>
</comment>
<dbReference type="InterPro" id="IPR001387">
    <property type="entry name" value="Cro/C1-type_HTH"/>
</dbReference>
<reference evidence="3 5" key="1">
    <citation type="submission" date="2018-11" db="EMBL/GenBank/DDBJ databases">
        <title>Bradyrhizobium sp. nov., isolated from effective nodules of peanut in China.</title>
        <authorList>
            <person name="Li Y."/>
        </authorList>
    </citation>
    <scope>NUCLEOTIDE SEQUENCE [LARGE SCALE GENOMIC DNA]</scope>
    <source>
        <strain evidence="3 5">CCBAU 51770</strain>
        <strain evidence="2 4">CCBAU 51781</strain>
    </source>
</reference>
<evidence type="ECO:0000313" key="3">
    <source>
        <dbReference type="EMBL" id="RXG85087.1"/>
    </source>
</evidence>
<name>A0A4Q0Q8D5_9BRAD</name>
<keyword evidence="4" id="KW-1185">Reference proteome</keyword>
<dbReference type="Proteomes" id="UP000290174">
    <property type="component" value="Unassembled WGS sequence"/>
</dbReference>
<accession>A0A4Q0Q8D5</accession>
<dbReference type="CDD" id="cd00093">
    <property type="entry name" value="HTH_XRE"/>
    <property type="match status" value="1"/>
</dbReference>
<dbReference type="Gene3D" id="1.10.260.40">
    <property type="entry name" value="lambda repressor-like DNA-binding domains"/>
    <property type="match status" value="1"/>
</dbReference>
<dbReference type="NCBIfam" id="TIGR03070">
    <property type="entry name" value="couple_hipB"/>
    <property type="match status" value="1"/>
</dbReference>
<sequence length="95" mass="10347">MLIRTPADLGAVIRDRRKRLKLDQLTLAKRIGVSRQWVIDIEHGHPRAELALVLRALDALGIPLDASDETTTSRGSAKSAVDINAILTKAKKGKA</sequence>
<evidence type="ECO:0000313" key="4">
    <source>
        <dbReference type="Proteomes" id="UP000289946"/>
    </source>
</evidence>
<proteinExistence type="predicted"/>
<dbReference type="Proteomes" id="UP000289946">
    <property type="component" value="Unassembled WGS sequence"/>
</dbReference>
<evidence type="ECO:0000259" key="1">
    <source>
        <dbReference type="PROSITE" id="PS50943"/>
    </source>
</evidence>
<dbReference type="PROSITE" id="PS50943">
    <property type="entry name" value="HTH_CROC1"/>
    <property type="match status" value="1"/>
</dbReference>
<gene>
    <name evidence="3" type="ORF">EAS61_37035</name>
    <name evidence="2" type="ORF">EAS62_39295</name>
</gene>
<evidence type="ECO:0000313" key="5">
    <source>
        <dbReference type="Proteomes" id="UP000290174"/>
    </source>
</evidence>
<dbReference type="EMBL" id="RDRA01000051">
    <property type="protein sequence ID" value="RXG85003.1"/>
    <property type="molecule type" value="Genomic_DNA"/>
</dbReference>
<feature type="domain" description="HTH cro/C1-type" evidence="1">
    <location>
        <begin position="13"/>
        <end position="67"/>
    </location>
</feature>
<dbReference type="SUPFAM" id="SSF47413">
    <property type="entry name" value="lambda repressor-like DNA-binding domains"/>
    <property type="match status" value="1"/>
</dbReference>
<organism evidence="3 5">
    <name type="scientific">Bradyrhizobium zhanjiangense</name>
    <dbReference type="NCBI Taxonomy" id="1325107"/>
    <lineage>
        <taxon>Bacteria</taxon>
        <taxon>Pseudomonadati</taxon>
        <taxon>Pseudomonadota</taxon>
        <taxon>Alphaproteobacteria</taxon>
        <taxon>Hyphomicrobiales</taxon>
        <taxon>Nitrobacteraceae</taxon>
        <taxon>Bradyrhizobium</taxon>
    </lineage>
</organism>
<dbReference type="SMART" id="SM00530">
    <property type="entry name" value="HTH_XRE"/>
    <property type="match status" value="1"/>
</dbReference>
<dbReference type="RefSeq" id="WP_128931922.1">
    <property type="nucleotide sequence ID" value="NZ_CP022221.1"/>
</dbReference>
<dbReference type="AlphaFoldDB" id="A0A4Q0Q8D5"/>
<protein>
    <submittedName>
        <fullName evidence="3">Transcriptional regulator</fullName>
    </submittedName>
</protein>